<evidence type="ECO:0000313" key="1">
    <source>
        <dbReference type="EMBL" id="KIO06604.1"/>
    </source>
</evidence>
<keyword evidence="2" id="KW-1185">Reference proteome</keyword>
<protein>
    <submittedName>
        <fullName evidence="1">Uncharacterized protein</fullName>
    </submittedName>
</protein>
<dbReference type="EMBL" id="KN831962">
    <property type="protein sequence ID" value="KIO06604.1"/>
    <property type="molecule type" value="Genomic_DNA"/>
</dbReference>
<evidence type="ECO:0000313" key="2">
    <source>
        <dbReference type="Proteomes" id="UP000054217"/>
    </source>
</evidence>
<gene>
    <name evidence="1" type="ORF">M404DRAFT_998733</name>
</gene>
<sequence>MRTAHTAALAVCATEVSKSYSIMENVETVFPKPRSCVTCSSNSYKADSGIAREVGLHRACVTMDIHVSPNQSNWKSGLLVELTSQGAGGRVTTHSHSKRG</sequence>
<dbReference type="AlphaFoldDB" id="A0A0C3PFB2"/>
<reference evidence="2" key="2">
    <citation type="submission" date="2015-01" db="EMBL/GenBank/DDBJ databases">
        <title>Evolutionary Origins and Diversification of the Mycorrhizal Mutualists.</title>
        <authorList>
            <consortium name="DOE Joint Genome Institute"/>
            <consortium name="Mycorrhizal Genomics Consortium"/>
            <person name="Kohler A."/>
            <person name="Kuo A."/>
            <person name="Nagy L.G."/>
            <person name="Floudas D."/>
            <person name="Copeland A."/>
            <person name="Barry K.W."/>
            <person name="Cichocki N."/>
            <person name="Veneault-Fourrey C."/>
            <person name="LaButti K."/>
            <person name="Lindquist E.A."/>
            <person name="Lipzen A."/>
            <person name="Lundell T."/>
            <person name="Morin E."/>
            <person name="Murat C."/>
            <person name="Riley R."/>
            <person name="Ohm R."/>
            <person name="Sun H."/>
            <person name="Tunlid A."/>
            <person name="Henrissat B."/>
            <person name="Grigoriev I.V."/>
            <person name="Hibbett D.S."/>
            <person name="Martin F."/>
        </authorList>
    </citation>
    <scope>NUCLEOTIDE SEQUENCE [LARGE SCALE GENOMIC DNA]</scope>
    <source>
        <strain evidence="2">Marx 270</strain>
    </source>
</reference>
<dbReference type="InParanoid" id="A0A0C3PFB2"/>
<dbReference type="HOGENOM" id="CLU_2307168_0_0_1"/>
<name>A0A0C3PFB2_PISTI</name>
<accession>A0A0C3PFB2</accession>
<reference evidence="1 2" key="1">
    <citation type="submission" date="2014-04" db="EMBL/GenBank/DDBJ databases">
        <authorList>
            <consortium name="DOE Joint Genome Institute"/>
            <person name="Kuo A."/>
            <person name="Kohler A."/>
            <person name="Costa M.D."/>
            <person name="Nagy L.G."/>
            <person name="Floudas D."/>
            <person name="Copeland A."/>
            <person name="Barry K.W."/>
            <person name="Cichocki N."/>
            <person name="Veneault-Fourrey C."/>
            <person name="LaButti K."/>
            <person name="Lindquist E.A."/>
            <person name="Lipzen A."/>
            <person name="Lundell T."/>
            <person name="Morin E."/>
            <person name="Murat C."/>
            <person name="Sun H."/>
            <person name="Tunlid A."/>
            <person name="Henrissat B."/>
            <person name="Grigoriev I.V."/>
            <person name="Hibbett D.S."/>
            <person name="Martin F."/>
            <person name="Nordberg H.P."/>
            <person name="Cantor M.N."/>
            <person name="Hua S.X."/>
        </authorList>
    </citation>
    <scope>NUCLEOTIDE SEQUENCE [LARGE SCALE GENOMIC DNA]</scope>
    <source>
        <strain evidence="1 2">Marx 270</strain>
    </source>
</reference>
<dbReference type="Proteomes" id="UP000054217">
    <property type="component" value="Unassembled WGS sequence"/>
</dbReference>
<proteinExistence type="predicted"/>
<organism evidence="1 2">
    <name type="scientific">Pisolithus tinctorius Marx 270</name>
    <dbReference type="NCBI Taxonomy" id="870435"/>
    <lineage>
        <taxon>Eukaryota</taxon>
        <taxon>Fungi</taxon>
        <taxon>Dikarya</taxon>
        <taxon>Basidiomycota</taxon>
        <taxon>Agaricomycotina</taxon>
        <taxon>Agaricomycetes</taxon>
        <taxon>Agaricomycetidae</taxon>
        <taxon>Boletales</taxon>
        <taxon>Sclerodermatineae</taxon>
        <taxon>Pisolithaceae</taxon>
        <taxon>Pisolithus</taxon>
    </lineage>
</organism>